<proteinExistence type="predicted"/>
<dbReference type="AlphaFoldDB" id="A0A5B3GX40"/>
<protein>
    <submittedName>
        <fullName evidence="1">Uncharacterized protein</fullName>
    </submittedName>
</protein>
<dbReference type="RefSeq" id="WP_130065985.1">
    <property type="nucleotide sequence ID" value="NZ_RCXC01000038.1"/>
</dbReference>
<dbReference type="EMBL" id="VVXH01000008">
    <property type="protein sequence ID" value="KAA2378214.1"/>
    <property type="molecule type" value="Genomic_DNA"/>
</dbReference>
<dbReference type="Proteomes" id="UP000322940">
    <property type="component" value="Unassembled WGS sequence"/>
</dbReference>
<sequence length="116" mass="13369">MKENRNLKEYTMKKRILYNPLTDEFATLGDKFEKIAHNKVNGMYCYKRTTSDGLTYYEVFKAPKRVCKDGGKHECYPQTAEFGFGTALCIRGGEKYTADKIAFYMANGFEAGRFRA</sequence>
<organism evidence="1 2">
    <name type="scientific">Alistipes onderdonkii</name>
    <dbReference type="NCBI Taxonomy" id="328813"/>
    <lineage>
        <taxon>Bacteria</taxon>
        <taxon>Pseudomonadati</taxon>
        <taxon>Bacteroidota</taxon>
        <taxon>Bacteroidia</taxon>
        <taxon>Bacteroidales</taxon>
        <taxon>Rikenellaceae</taxon>
        <taxon>Alistipes</taxon>
    </lineage>
</organism>
<evidence type="ECO:0000313" key="1">
    <source>
        <dbReference type="EMBL" id="KAA2378214.1"/>
    </source>
</evidence>
<accession>A0A5B3GX40</accession>
<name>A0A5B3GX40_9BACT</name>
<reference evidence="1 2" key="1">
    <citation type="journal article" date="2019" name="Nat. Med.">
        <title>A library of human gut bacterial isolates paired with longitudinal multiomics data enables mechanistic microbiome research.</title>
        <authorList>
            <person name="Poyet M."/>
            <person name="Groussin M."/>
            <person name="Gibbons S.M."/>
            <person name="Avila-Pacheco J."/>
            <person name="Jiang X."/>
            <person name="Kearney S.M."/>
            <person name="Perrotta A.R."/>
            <person name="Berdy B."/>
            <person name="Zhao S."/>
            <person name="Lieberman T.D."/>
            <person name="Swanson P.K."/>
            <person name="Smith M."/>
            <person name="Roesemann S."/>
            <person name="Alexander J.E."/>
            <person name="Rich S.A."/>
            <person name="Livny J."/>
            <person name="Vlamakis H."/>
            <person name="Clish C."/>
            <person name="Bullock K."/>
            <person name="Deik A."/>
            <person name="Scott J."/>
            <person name="Pierce K.A."/>
            <person name="Xavier R.J."/>
            <person name="Alm E.J."/>
        </authorList>
    </citation>
    <scope>NUCLEOTIDE SEQUENCE [LARGE SCALE GENOMIC DNA]</scope>
    <source>
        <strain evidence="1 2">BIOML-A266</strain>
    </source>
</reference>
<evidence type="ECO:0000313" key="2">
    <source>
        <dbReference type="Proteomes" id="UP000322940"/>
    </source>
</evidence>
<gene>
    <name evidence="1" type="ORF">F2Y10_10055</name>
</gene>
<comment type="caution">
    <text evidence="1">The sequence shown here is derived from an EMBL/GenBank/DDBJ whole genome shotgun (WGS) entry which is preliminary data.</text>
</comment>